<keyword evidence="9" id="KW-1185">Reference proteome</keyword>
<dbReference type="OrthoDB" id="286734at2759"/>
<evidence type="ECO:0000256" key="6">
    <source>
        <dbReference type="ARBA" id="ARBA00023315"/>
    </source>
</evidence>
<dbReference type="Pfam" id="PF03062">
    <property type="entry name" value="MBOAT"/>
    <property type="match status" value="1"/>
</dbReference>
<evidence type="ECO:0000313" key="8">
    <source>
        <dbReference type="EMBL" id="VDK50329.1"/>
    </source>
</evidence>
<evidence type="ECO:0000256" key="1">
    <source>
        <dbReference type="ARBA" id="ARBA00004141"/>
    </source>
</evidence>
<feature type="transmembrane region" description="Helical" evidence="7">
    <location>
        <begin position="36"/>
        <end position="61"/>
    </location>
</feature>
<keyword evidence="6" id="KW-0012">Acyltransferase</keyword>
<evidence type="ECO:0000256" key="3">
    <source>
        <dbReference type="ARBA" id="ARBA00022692"/>
    </source>
</evidence>
<proteinExistence type="predicted"/>
<name>A0A3P6QNG7_DIBLA</name>
<gene>
    <name evidence="8" type="ORF">DILT_LOCUS1784</name>
</gene>
<dbReference type="GO" id="GO:0016020">
    <property type="term" value="C:membrane"/>
    <property type="evidence" value="ECO:0007669"/>
    <property type="project" value="UniProtKB-SubCell"/>
</dbReference>
<reference evidence="8 9" key="1">
    <citation type="submission" date="2018-11" db="EMBL/GenBank/DDBJ databases">
        <authorList>
            <consortium name="Pathogen Informatics"/>
        </authorList>
    </citation>
    <scope>NUCLEOTIDE SEQUENCE [LARGE SCALE GENOMIC DNA]</scope>
</reference>
<accession>A0A3P6QNG7</accession>
<dbReference type="EMBL" id="UYRU01014612">
    <property type="protein sequence ID" value="VDK50329.1"/>
    <property type="molecule type" value="Genomic_DNA"/>
</dbReference>
<evidence type="ECO:0000256" key="2">
    <source>
        <dbReference type="ARBA" id="ARBA00022679"/>
    </source>
</evidence>
<sequence>MQLGTNTKGIFDGWNIGTTRWLRECVYDRVPKQFSVVAVFFVSAFWHGFYPVYYLCFLTGAFLTSTGRHVLSPPPASVPYFGIYIALGPFFSILPVEITFRVQSVAKVAYVGPLIYP</sequence>
<dbReference type="PANTHER" id="PTHR13906">
    <property type="entry name" value="PORCUPINE"/>
    <property type="match status" value="1"/>
</dbReference>
<feature type="transmembrane region" description="Helical" evidence="7">
    <location>
        <begin position="81"/>
        <end position="100"/>
    </location>
</feature>
<evidence type="ECO:0000256" key="4">
    <source>
        <dbReference type="ARBA" id="ARBA00022989"/>
    </source>
</evidence>
<dbReference type="Proteomes" id="UP000281553">
    <property type="component" value="Unassembled WGS sequence"/>
</dbReference>
<protein>
    <submittedName>
        <fullName evidence="8">Uncharacterized protein</fullName>
    </submittedName>
</protein>
<dbReference type="GO" id="GO:0030258">
    <property type="term" value="P:lipid modification"/>
    <property type="evidence" value="ECO:0007669"/>
    <property type="project" value="TreeGrafter"/>
</dbReference>
<keyword evidence="4 7" id="KW-1133">Transmembrane helix</keyword>
<organism evidence="8 9">
    <name type="scientific">Dibothriocephalus latus</name>
    <name type="common">Fish tapeworm</name>
    <name type="synonym">Diphyllobothrium latum</name>
    <dbReference type="NCBI Taxonomy" id="60516"/>
    <lineage>
        <taxon>Eukaryota</taxon>
        <taxon>Metazoa</taxon>
        <taxon>Spiralia</taxon>
        <taxon>Lophotrochozoa</taxon>
        <taxon>Platyhelminthes</taxon>
        <taxon>Cestoda</taxon>
        <taxon>Eucestoda</taxon>
        <taxon>Diphyllobothriidea</taxon>
        <taxon>Diphyllobothriidae</taxon>
        <taxon>Dibothriocephalus</taxon>
    </lineage>
</organism>
<evidence type="ECO:0000256" key="7">
    <source>
        <dbReference type="SAM" id="Phobius"/>
    </source>
</evidence>
<evidence type="ECO:0000313" key="9">
    <source>
        <dbReference type="Proteomes" id="UP000281553"/>
    </source>
</evidence>
<dbReference type="PANTHER" id="PTHR13906:SF4">
    <property type="entry name" value="LYSOPHOSPHOLIPID ACYLTRANSFERASE 6"/>
    <property type="match status" value="1"/>
</dbReference>
<dbReference type="GO" id="GO:0016746">
    <property type="term" value="F:acyltransferase activity"/>
    <property type="evidence" value="ECO:0007669"/>
    <property type="project" value="UniProtKB-KW"/>
</dbReference>
<dbReference type="AlphaFoldDB" id="A0A3P6QNG7"/>
<comment type="subcellular location">
    <subcellularLocation>
        <location evidence="1">Membrane</location>
        <topology evidence="1">Multi-pass membrane protein</topology>
    </subcellularLocation>
</comment>
<evidence type="ECO:0000256" key="5">
    <source>
        <dbReference type="ARBA" id="ARBA00023136"/>
    </source>
</evidence>
<dbReference type="InterPro" id="IPR004299">
    <property type="entry name" value="MBOAT_fam"/>
</dbReference>
<dbReference type="InterPro" id="IPR049941">
    <property type="entry name" value="LPLAT_7/PORCN-like"/>
</dbReference>
<keyword evidence="5 7" id="KW-0472">Membrane</keyword>
<keyword evidence="2" id="KW-0808">Transferase</keyword>
<keyword evidence="3 7" id="KW-0812">Transmembrane</keyword>